<dbReference type="EMBL" id="VLPL01000001">
    <property type="protein sequence ID" value="TSJ48117.1"/>
    <property type="molecule type" value="Genomic_DNA"/>
</dbReference>
<evidence type="ECO:0000313" key="8">
    <source>
        <dbReference type="Proteomes" id="UP000316008"/>
    </source>
</evidence>
<sequence>MELFDTSKSILQEIRLDPGKFRNVRLLVKRDDLIHPEVSGNKWRKLKYNIELAEYQKKDGILTFGGAYSNHLLAVAAACVSAGLKSIGVVRGEELNSESNENLKRCSELGMELKFVSRESYDERNEKSCQEGWKEAHPHFLLVPEGGANYYGMVGCQEIWKELSEKVDHVFVAQGTTTTSCGLLIGSAENTVLHVVPALKGFDSEAEMRKQLFPFLIDEETIDDYMRRVEVHPEAHFGGYGKWTPDLLDFISSCKNAYDLPLDKIYTGKAFHALMEWLKQQDFNIPQTILFIHTGGLKNGGV</sequence>
<dbReference type="PIRSF" id="PIRSF006278">
    <property type="entry name" value="ACCD_DCysDesulf"/>
    <property type="match status" value="1"/>
</dbReference>
<comment type="caution">
    <text evidence="7">The sequence shown here is derived from an EMBL/GenBank/DDBJ whole genome shotgun (WGS) entry which is preliminary data.</text>
</comment>
<dbReference type="InterPro" id="IPR036052">
    <property type="entry name" value="TrpB-like_PALP_sf"/>
</dbReference>
<evidence type="ECO:0000256" key="2">
    <source>
        <dbReference type="ARBA" id="ARBA00008639"/>
    </source>
</evidence>
<accession>A0A556N7G2</accession>
<keyword evidence="8" id="KW-1185">Reference proteome</keyword>
<dbReference type="GO" id="GO:0019148">
    <property type="term" value="F:D-cysteine desulfhydrase activity"/>
    <property type="evidence" value="ECO:0007669"/>
    <property type="project" value="TreeGrafter"/>
</dbReference>
<dbReference type="Proteomes" id="UP000316008">
    <property type="component" value="Unassembled WGS sequence"/>
</dbReference>
<evidence type="ECO:0000256" key="3">
    <source>
        <dbReference type="ARBA" id="ARBA00022898"/>
    </source>
</evidence>
<dbReference type="AlphaFoldDB" id="A0A556N7G2"/>
<organism evidence="7 8">
    <name type="scientific">Fluviicola chungangensis</name>
    <dbReference type="NCBI Taxonomy" id="2597671"/>
    <lineage>
        <taxon>Bacteria</taxon>
        <taxon>Pseudomonadati</taxon>
        <taxon>Bacteroidota</taxon>
        <taxon>Flavobacteriia</taxon>
        <taxon>Flavobacteriales</taxon>
        <taxon>Crocinitomicaceae</taxon>
        <taxon>Fluviicola</taxon>
    </lineage>
</organism>
<feature type="modified residue" description="N6-(pyridoxal phosphate)lysine" evidence="5">
    <location>
        <position position="42"/>
    </location>
</feature>
<dbReference type="Gene3D" id="3.40.50.1100">
    <property type="match status" value="2"/>
</dbReference>
<protein>
    <submittedName>
        <fullName evidence="7">Pyridoxal-phosphate dependent enzyme</fullName>
    </submittedName>
</protein>
<gene>
    <name evidence="7" type="ORF">FO442_02995</name>
</gene>
<dbReference type="InterPro" id="IPR027278">
    <property type="entry name" value="ACCD_DCysDesulf"/>
</dbReference>
<dbReference type="RefSeq" id="WP_144331652.1">
    <property type="nucleotide sequence ID" value="NZ_VLPL01000001.1"/>
</dbReference>
<dbReference type="PANTHER" id="PTHR43780">
    <property type="entry name" value="1-AMINOCYCLOPROPANE-1-CARBOXYLATE DEAMINASE-RELATED"/>
    <property type="match status" value="1"/>
</dbReference>
<dbReference type="OrthoDB" id="9801249at2"/>
<evidence type="ECO:0000256" key="1">
    <source>
        <dbReference type="ARBA" id="ARBA00001933"/>
    </source>
</evidence>
<dbReference type="SUPFAM" id="SSF53686">
    <property type="entry name" value="Tryptophan synthase beta subunit-like PLP-dependent enzymes"/>
    <property type="match status" value="1"/>
</dbReference>
<keyword evidence="3 5" id="KW-0663">Pyridoxal phosphate</keyword>
<evidence type="ECO:0000256" key="4">
    <source>
        <dbReference type="PIRSR" id="PIRSR006278-1"/>
    </source>
</evidence>
<reference evidence="7 8" key="1">
    <citation type="submission" date="2019-07" db="EMBL/GenBank/DDBJ databases">
        <authorList>
            <person name="Huq M.A."/>
        </authorList>
    </citation>
    <scope>NUCLEOTIDE SEQUENCE [LARGE SCALE GENOMIC DNA]</scope>
    <source>
        <strain evidence="7 8">MAH-3</strain>
    </source>
</reference>
<dbReference type="Pfam" id="PF00291">
    <property type="entry name" value="PALP"/>
    <property type="match status" value="1"/>
</dbReference>
<feature type="domain" description="Tryptophan synthase beta chain-like PALP" evidence="6">
    <location>
        <begin position="21"/>
        <end position="295"/>
    </location>
</feature>
<comment type="cofactor">
    <cofactor evidence="1">
        <name>pyridoxal 5'-phosphate</name>
        <dbReference type="ChEBI" id="CHEBI:597326"/>
    </cofactor>
</comment>
<comment type="similarity">
    <text evidence="2">Belongs to the ACC deaminase/D-cysteine desulfhydrase family.</text>
</comment>
<feature type="active site" description="Nucleophile" evidence="4">
    <location>
        <position position="69"/>
    </location>
</feature>
<dbReference type="InterPro" id="IPR001926">
    <property type="entry name" value="TrpB-like_PALP"/>
</dbReference>
<proteinExistence type="inferred from homology"/>
<evidence type="ECO:0000313" key="7">
    <source>
        <dbReference type="EMBL" id="TSJ48117.1"/>
    </source>
</evidence>
<dbReference type="PANTHER" id="PTHR43780:SF2">
    <property type="entry name" value="1-AMINOCYCLOPROPANE-1-CARBOXYLATE DEAMINASE-RELATED"/>
    <property type="match status" value="1"/>
</dbReference>
<name>A0A556N7G2_9FLAO</name>
<evidence type="ECO:0000256" key="5">
    <source>
        <dbReference type="PIRSR" id="PIRSR006278-2"/>
    </source>
</evidence>
<evidence type="ECO:0000259" key="6">
    <source>
        <dbReference type="Pfam" id="PF00291"/>
    </source>
</evidence>